<reference evidence="2" key="1">
    <citation type="journal article" date="2019" name="BMC Genomics">
        <title>A new reference genome for Sorghum bicolor reveals high levels of sequence similarity between sweet and grain genotypes: implications for the genetics of sugar metabolism.</title>
        <authorList>
            <person name="Cooper E.A."/>
            <person name="Brenton Z.W."/>
            <person name="Flinn B.S."/>
            <person name="Jenkins J."/>
            <person name="Shu S."/>
            <person name="Flowers D."/>
            <person name="Luo F."/>
            <person name="Wang Y."/>
            <person name="Xia P."/>
            <person name="Barry K."/>
            <person name="Daum C."/>
            <person name="Lipzen A."/>
            <person name="Yoshinaga Y."/>
            <person name="Schmutz J."/>
            <person name="Saski C."/>
            <person name="Vermerris W."/>
            <person name="Kresovich S."/>
        </authorList>
    </citation>
    <scope>NUCLEOTIDE SEQUENCE</scope>
</reference>
<dbReference type="InterPro" id="IPR038595">
    <property type="entry name" value="LOR_sf"/>
</dbReference>
<dbReference type="AlphaFoldDB" id="A0A921UBX1"/>
<protein>
    <recommendedName>
        <fullName evidence="4">Protein LURP-one-related 6</fullName>
    </recommendedName>
</protein>
<dbReference type="Gene3D" id="2.40.160.200">
    <property type="entry name" value="LURP1-related"/>
    <property type="match status" value="1"/>
</dbReference>
<dbReference type="OrthoDB" id="185373at2759"/>
<dbReference type="OMA" id="PENCYFD"/>
<name>A0A921UBX1_SORBI</name>
<dbReference type="PANTHER" id="PTHR31087:SF168">
    <property type="entry name" value="PROTEIN LURP-ONE-RELATED 6"/>
    <property type="match status" value="1"/>
</dbReference>
<dbReference type="KEGG" id="sbi:8080365"/>
<dbReference type="Pfam" id="PF04525">
    <property type="entry name" value="LOR"/>
    <property type="match status" value="1"/>
</dbReference>
<dbReference type="InterPro" id="IPR025659">
    <property type="entry name" value="Tubby-like_C"/>
</dbReference>
<reference evidence="2" key="2">
    <citation type="submission" date="2020-10" db="EMBL/GenBank/DDBJ databases">
        <authorList>
            <person name="Cooper E.A."/>
            <person name="Brenton Z.W."/>
            <person name="Flinn B.S."/>
            <person name="Jenkins J."/>
            <person name="Shu S."/>
            <person name="Flowers D."/>
            <person name="Luo F."/>
            <person name="Wang Y."/>
            <person name="Xia P."/>
            <person name="Barry K."/>
            <person name="Daum C."/>
            <person name="Lipzen A."/>
            <person name="Yoshinaga Y."/>
            <person name="Schmutz J."/>
            <person name="Saski C."/>
            <person name="Vermerris W."/>
            <person name="Kresovich S."/>
        </authorList>
    </citation>
    <scope>NUCLEOTIDE SEQUENCE</scope>
</reference>
<dbReference type="Proteomes" id="UP000807115">
    <property type="component" value="Chromosome 6"/>
</dbReference>
<comment type="similarity">
    <text evidence="1">Belongs to the LOR family.</text>
</comment>
<accession>A0A921UBX1</accession>
<evidence type="ECO:0000256" key="1">
    <source>
        <dbReference type="ARBA" id="ARBA00005437"/>
    </source>
</evidence>
<dbReference type="PANTHER" id="PTHR31087">
    <property type="match status" value="1"/>
</dbReference>
<evidence type="ECO:0000313" key="3">
    <source>
        <dbReference type="Proteomes" id="UP000807115"/>
    </source>
</evidence>
<evidence type="ECO:0008006" key="4">
    <source>
        <dbReference type="Google" id="ProtNLM"/>
    </source>
</evidence>
<dbReference type="Gramene" id="EES10878">
    <property type="protein sequence ID" value="EES10878"/>
    <property type="gene ID" value="SORBI_3006G094900"/>
</dbReference>
<organism evidence="2 3">
    <name type="scientific">Sorghum bicolor</name>
    <name type="common">Sorghum</name>
    <name type="synonym">Sorghum vulgare</name>
    <dbReference type="NCBI Taxonomy" id="4558"/>
    <lineage>
        <taxon>Eukaryota</taxon>
        <taxon>Viridiplantae</taxon>
        <taxon>Streptophyta</taxon>
        <taxon>Embryophyta</taxon>
        <taxon>Tracheophyta</taxon>
        <taxon>Spermatophyta</taxon>
        <taxon>Magnoliopsida</taxon>
        <taxon>Liliopsida</taxon>
        <taxon>Poales</taxon>
        <taxon>Poaceae</taxon>
        <taxon>PACMAD clade</taxon>
        <taxon>Panicoideae</taxon>
        <taxon>Andropogonodae</taxon>
        <taxon>Andropogoneae</taxon>
        <taxon>Sorghinae</taxon>
        <taxon>Sorghum</taxon>
    </lineage>
</organism>
<sequence length="199" mass="21750">MNKSIPVVSKIFCSGTPTMLMIRRRPIVVNGGGFVVTDLSHNIVFVVDGCGILGSKGELMVKDGEGEPILSISKKGGIVQALSTRNKWNGYSMDYQGKNTLVFSLTDPKSCTAQGAPIRIHIEPKRNCKNWDFEIGGSFADRDCTIVDCTRKIVAQMGMKELIGGKDFYHVEVQSGYDQAFIIGVMAILDNIHGESTRC</sequence>
<dbReference type="SUPFAM" id="SSF54518">
    <property type="entry name" value="Tubby C-terminal domain-like"/>
    <property type="match status" value="1"/>
</dbReference>
<comment type="caution">
    <text evidence="2">The sequence shown here is derived from an EMBL/GenBank/DDBJ whole genome shotgun (WGS) entry which is preliminary data.</text>
</comment>
<dbReference type="InterPro" id="IPR007612">
    <property type="entry name" value="LOR"/>
</dbReference>
<gene>
    <name evidence="2" type="ORF">BDA96_06G104100</name>
</gene>
<proteinExistence type="inferred from homology"/>
<evidence type="ECO:0000313" key="2">
    <source>
        <dbReference type="EMBL" id="KAG0525969.1"/>
    </source>
</evidence>
<dbReference type="EMBL" id="CM027685">
    <property type="protein sequence ID" value="KAG0525969.1"/>
    <property type="molecule type" value="Genomic_DNA"/>
</dbReference>